<feature type="domain" description="C2" evidence="3">
    <location>
        <begin position="362"/>
        <end position="477"/>
    </location>
</feature>
<feature type="region of interest" description="Disordered" evidence="1">
    <location>
        <begin position="209"/>
        <end position="244"/>
    </location>
</feature>
<dbReference type="PROSITE" id="PS50004">
    <property type="entry name" value="C2"/>
    <property type="match status" value="1"/>
</dbReference>
<keyword evidence="5" id="KW-1185">Reference proteome</keyword>
<dbReference type="SUPFAM" id="SSF49562">
    <property type="entry name" value="C2 domain (Calcium/lipid-binding domain, CaLB)"/>
    <property type="match status" value="1"/>
</dbReference>
<evidence type="ECO:0000313" key="5">
    <source>
        <dbReference type="Proteomes" id="UP001221898"/>
    </source>
</evidence>
<evidence type="ECO:0000259" key="3">
    <source>
        <dbReference type="PROSITE" id="PS50004"/>
    </source>
</evidence>
<name>A0AAD7T3W1_9TELE</name>
<feature type="signal peptide" evidence="2">
    <location>
        <begin position="1"/>
        <end position="21"/>
    </location>
</feature>
<dbReference type="EMBL" id="JAINUG010000014">
    <property type="protein sequence ID" value="KAJ8413945.1"/>
    <property type="molecule type" value="Genomic_DNA"/>
</dbReference>
<dbReference type="Gene3D" id="2.60.40.150">
    <property type="entry name" value="C2 domain"/>
    <property type="match status" value="1"/>
</dbReference>
<keyword evidence="2" id="KW-0732">Signal</keyword>
<feature type="compositionally biased region" description="Low complexity" evidence="1">
    <location>
        <begin position="225"/>
        <end position="244"/>
    </location>
</feature>
<dbReference type="InterPro" id="IPR000008">
    <property type="entry name" value="C2_dom"/>
</dbReference>
<dbReference type="PANTHER" id="PTHR46291">
    <property type="entry name" value="C2 DOMAIN-CONTAINING PROTEIN"/>
    <property type="match status" value="1"/>
</dbReference>
<sequence>MNHITVHLLPLGFSVLPLTTGAHRATGVDYDMSRYSSRFVVWTAVRMWFMERIRESVESLPQEMSRALGVEVSAKASLSSKLHSNVLTPDKIPEFFIPPRLSRLARVGAECTTAKMRLQTLRKPHPQNLSDLRAPPHRHIIEIEDMDGVSGGSSRRCGLGDGVRTVAGGRATALCGKDYGLVGLYESPNTRRKESLFLAEFTGRSLERVAYGRAPPTTALSEQGSTESKPPSSSDSTPHGSPVLTRSLSSSALFRLFGGERLGGRLSRSPSKQSLSRDGRGFVEECISFETRTGERAESTAPAPQSLHRTLAPPRSLALPECLSPPSSLTTPGSLAPPVLFPLDLLHCQERLQREHVLPLQGRGCVRLSAECDRAGATLRVRVVSVEDLHGSAPGGRLVHCYVSLCLNPGKRQRQNSATIRNCRNPVFNEDFFFTELSEAGLHSQALRLKVLDKASSIKRDVVLGVTSKPLSQLLSL</sequence>
<dbReference type="Pfam" id="PF00168">
    <property type="entry name" value="C2"/>
    <property type="match status" value="1"/>
</dbReference>
<comment type="caution">
    <text evidence="4">The sequence shown here is derived from an EMBL/GenBank/DDBJ whole genome shotgun (WGS) entry which is preliminary data.</text>
</comment>
<feature type="chain" id="PRO_5042206484" description="C2 domain-containing protein" evidence="2">
    <location>
        <begin position="22"/>
        <end position="477"/>
    </location>
</feature>
<dbReference type="CDD" id="cd00030">
    <property type="entry name" value="C2"/>
    <property type="match status" value="1"/>
</dbReference>
<dbReference type="SMART" id="SM00239">
    <property type="entry name" value="C2"/>
    <property type="match status" value="1"/>
</dbReference>
<dbReference type="InterPro" id="IPR035892">
    <property type="entry name" value="C2_domain_sf"/>
</dbReference>
<organism evidence="4 5">
    <name type="scientific">Aldrovandia affinis</name>
    <dbReference type="NCBI Taxonomy" id="143900"/>
    <lineage>
        <taxon>Eukaryota</taxon>
        <taxon>Metazoa</taxon>
        <taxon>Chordata</taxon>
        <taxon>Craniata</taxon>
        <taxon>Vertebrata</taxon>
        <taxon>Euteleostomi</taxon>
        <taxon>Actinopterygii</taxon>
        <taxon>Neopterygii</taxon>
        <taxon>Teleostei</taxon>
        <taxon>Notacanthiformes</taxon>
        <taxon>Halosauridae</taxon>
        <taxon>Aldrovandia</taxon>
    </lineage>
</organism>
<accession>A0AAD7T3W1</accession>
<dbReference type="PANTHER" id="PTHR46291:SF9">
    <property type="entry name" value="C2 CALCIUM-DEPENDENT DOMAIN-CONTAINING PROTEIN 4C-LIKE"/>
    <property type="match status" value="1"/>
</dbReference>
<evidence type="ECO:0000313" key="4">
    <source>
        <dbReference type="EMBL" id="KAJ8413945.1"/>
    </source>
</evidence>
<gene>
    <name evidence="4" type="ORF">AAFF_G00065430</name>
</gene>
<evidence type="ECO:0000256" key="2">
    <source>
        <dbReference type="SAM" id="SignalP"/>
    </source>
</evidence>
<dbReference type="Proteomes" id="UP001221898">
    <property type="component" value="Unassembled WGS sequence"/>
</dbReference>
<dbReference type="AlphaFoldDB" id="A0AAD7T3W1"/>
<reference evidence="4" key="1">
    <citation type="journal article" date="2023" name="Science">
        <title>Genome structures resolve the early diversification of teleost fishes.</title>
        <authorList>
            <person name="Parey E."/>
            <person name="Louis A."/>
            <person name="Montfort J."/>
            <person name="Bouchez O."/>
            <person name="Roques C."/>
            <person name="Iampietro C."/>
            <person name="Lluch J."/>
            <person name="Castinel A."/>
            <person name="Donnadieu C."/>
            <person name="Desvignes T."/>
            <person name="Floi Bucao C."/>
            <person name="Jouanno E."/>
            <person name="Wen M."/>
            <person name="Mejri S."/>
            <person name="Dirks R."/>
            <person name="Jansen H."/>
            <person name="Henkel C."/>
            <person name="Chen W.J."/>
            <person name="Zahm M."/>
            <person name="Cabau C."/>
            <person name="Klopp C."/>
            <person name="Thompson A.W."/>
            <person name="Robinson-Rechavi M."/>
            <person name="Braasch I."/>
            <person name="Lecointre G."/>
            <person name="Bobe J."/>
            <person name="Postlethwait J.H."/>
            <person name="Berthelot C."/>
            <person name="Roest Crollius H."/>
            <person name="Guiguen Y."/>
        </authorList>
    </citation>
    <scope>NUCLEOTIDE SEQUENCE</scope>
    <source>
        <strain evidence="4">NC1722</strain>
    </source>
</reference>
<dbReference type="InterPro" id="IPR043549">
    <property type="entry name" value="C2C4C/C2C4D"/>
</dbReference>
<evidence type="ECO:0000256" key="1">
    <source>
        <dbReference type="SAM" id="MobiDB-lite"/>
    </source>
</evidence>
<protein>
    <recommendedName>
        <fullName evidence="3">C2 domain-containing protein</fullName>
    </recommendedName>
</protein>
<proteinExistence type="predicted"/>